<evidence type="ECO:0000259" key="1">
    <source>
        <dbReference type="Pfam" id="PF13511"/>
    </source>
</evidence>
<organism evidence="2 3">
    <name type="scientific">Thalassotalea loyana</name>
    <dbReference type="NCBI Taxonomy" id="280483"/>
    <lineage>
        <taxon>Bacteria</taxon>
        <taxon>Pseudomonadati</taxon>
        <taxon>Pseudomonadota</taxon>
        <taxon>Gammaproteobacteria</taxon>
        <taxon>Alteromonadales</taxon>
        <taxon>Colwelliaceae</taxon>
        <taxon>Thalassotalea</taxon>
    </lineage>
</organism>
<dbReference type="Pfam" id="PF13511">
    <property type="entry name" value="DUF4124"/>
    <property type="match status" value="1"/>
</dbReference>
<dbReference type="EMBL" id="BSSV01000011">
    <property type="protein sequence ID" value="GLX87396.1"/>
    <property type="molecule type" value="Genomic_DNA"/>
</dbReference>
<dbReference type="RefSeq" id="WP_284301431.1">
    <property type="nucleotide sequence ID" value="NZ_BSSV01000011.1"/>
</dbReference>
<reference evidence="2 3" key="1">
    <citation type="submission" date="2023-03" db="EMBL/GenBank/DDBJ databases">
        <title>Thalassotalea loyana LMG 22536T draft genome sequence.</title>
        <authorList>
            <person name="Sawabe T."/>
        </authorList>
    </citation>
    <scope>NUCLEOTIDE SEQUENCE [LARGE SCALE GENOMIC DNA]</scope>
    <source>
        <strain evidence="2 3">LMG 22536</strain>
    </source>
</reference>
<gene>
    <name evidence="2" type="ORF">tloyanaT_36490</name>
</gene>
<proteinExistence type="predicted"/>
<dbReference type="InterPro" id="IPR025392">
    <property type="entry name" value="DUF4124"/>
</dbReference>
<name>A0ABQ6HKC1_9GAMM</name>
<keyword evidence="3" id="KW-1185">Reference proteome</keyword>
<accession>A0ABQ6HKC1</accession>
<feature type="domain" description="DUF4124" evidence="1">
    <location>
        <begin position="21"/>
        <end position="55"/>
    </location>
</feature>
<evidence type="ECO:0000313" key="3">
    <source>
        <dbReference type="Proteomes" id="UP001157134"/>
    </source>
</evidence>
<dbReference type="Proteomes" id="UP001157134">
    <property type="component" value="Unassembled WGS sequence"/>
</dbReference>
<sequence>MRLGTFGLLLTSTLLIGDAQAQAKSAKIYVWTDESGTLVFSDSPKPGAEEVKVSKSKNVLPSVDTSILDIKPQELPEEFSIDVMQPEDNATVRDNTGSVHVIGRIKPIFKQGYKIQLLLDNKPYEKPQSHSMFVLRNVDRGEHQIQLQLLNQKGKVIASSKSVTFYMHRASINSAK</sequence>
<protein>
    <recommendedName>
        <fullName evidence="1">DUF4124 domain-containing protein</fullName>
    </recommendedName>
</protein>
<evidence type="ECO:0000313" key="2">
    <source>
        <dbReference type="EMBL" id="GLX87396.1"/>
    </source>
</evidence>
<comment type="caution">
    <text evidence="2">The sequence shown here is derived from an EMBL/GenBank/DDBJ whole genome shotgun (WGS) entry which is preliminary data.</text>
</comment>